<accession>B5X545</accession>
<sequence>MHCKFDKKNLALHFISTYIIFHQLAPFIKNSCDAFALTLLLFEHSIKIVITKSMYIIQ</sequence>
<proteinExistence type="evidence at transcript level"/>
<evidence type="ECO:0000313" key="1">
    <source>
        <dbReference type="EMBL" id="ACI46552.1"/>
    </source>
</evidence>
<dbReference type="EMBL" id="BT046164">
    <property type="protein sequence ID" value="ACI46552.1"/>
    <property type="molecule type" value="mRNA"/>
</dbReference>
<reference evidence="1" key="1">
    <citation type="submission" date="2008-11" db="EMBL/GenBank/DDBJ databases">
        <authorList>
            <person name="Carlson J."/>
            <person name="Booth B."/>
            <person name="Frise E."/>
            <person name="Park S."/>
            <person name="Wan K."/>
            <person name="Yu C."/>
            <person name="Celniker S."/>
        </authorList>
    </citation>
    <scope>NUCLEOTIDE SEQUENCE</scope>
    <source>
        <strain evidence="1">Berkeley</strain>
    </source>
</reference>
<name>B5X545_DROME</name>
<protein>
    <submittedName>
        <fullName evidence="1">RE63886p</fullName>
    </submittedName>
</protein>
<dbReference type="AlphaFoldDB" id="B5X545"/>
<organism evidence="1">
    <name type="scientific">Drosophila melanogaster</name>
    <name type="common">Fruit fly</name>
    <dbReference type="NCBI Taxonomy" id="7227"/>
    <lineage>
        <taxon>Eukaryota</taxon>
        <taxon>Metazoa</taxon>
        <taxon>Ecdysozoa</taxon>
        <taxon>Arthropoda</taxon>
        <taxon>Hexapoda</taxon>
        <taxon>Insecta</taxon>
        <taxon>Pterygota</taxon>
        <taxon>Neoptera</taxon>
        <taxon>Endopterygota</taxon>
        <taxon>Diptera</taxon>
        <taxon>Brachycera</taxon>
        <taxon>Muscomorpha</taxon>
        <taxon>Ephydroidea</taxon>
        <taxon>Drosophilidae</taxon>
        <taxon>Drosophila</taxon>
        <taxon>Sophophora</taxon>
    </lineage>
</organism>